<dbReference type="GO" id="GO:0022857">
    <property type="term" value="F:transmembrane transporter activity"/>
    <property type="evidence" value="ECO:0007669"/>
    <property type="project" value="TreeGrafter"/>
</dbReference>
<evidence type="ECO:0000256" key="1">
    <source>
        <dbReference type="ARBA" id="ARBA00004651"/>
    </source>
</evidence>
<dbReference type="OrthoDB" id="9780560at2"/>
<keyword evidence="5 7" id="KW-0472">Membrane</keyword>
<organism evidence="10 11">
    <name type="scientific">Microbacterium aurantiacum</name>
    <dbReference type="NCBI Taxonomy" id="162393"/>
    <lineage>
        <taxon>Bacteria</taxon>
        <taxon>Bacillati</taxon>
        <taxon>Actinomycetota</taxon>
        <taxon>Actinomycetes</taxon>
        <taxon>Micrococcales</taxon>
        <taxon>Microbacteriaceae</taxon>
        <taxon>Microbacterium</taxon>
    </lineage>
</organism>
<evidence type="ECO:0000256" key="6">
    <source>
        <dbReference type="ARBA" id="ARBA00038076"/>
    </source>
</evidence>
<dbReference type="EMBL" id="LAVO01000006">
    <property type="protein sequence ID" value="KOS10972.1"/>
    <property type="molecule type" value="Genomic_DNA"/>
</dbReference>
<accession>A0A0N0RRI0</accession>
<comment type="caution">
    <text evidence="10">The sequence shown here is derived from an EMBL/GenBank/DDBJ whole genome shotgun (WGS) entry which is preliminary data.</text>
</comment>
<sequence length="433" mass="44207">MMRLLPRRRRSSTDAAPEPVLTAPVARADRFTFQDLVVEATADIGSRPARLIMTVIGTVLGVGALVATIGFSQTAATQIQRQFDAVRGTQVVVAPGSAQSQSGDAVATARLPWDAAERVQRLVGVEAATTIAELGTEGEDAITAVPVNDPAAPGVASPRLVAAGPELLDVLGGELVTGRMFDGGHEVRGDRVVVLGERAAERLGVNRVDSQPSVFIGDTAYAVMGIYAGLQSRGELSDAVVMPVGTARVERALAAPGDLQIRILPGTGAQVGTQAALTLLPDGPDRLEVSAPGAGSELGSNVQADVNVIFLILGGIVLLAGALGIANVTMLNVSERVPEIGLRRALGATRRQIGAQFVVESVVIGLLGGLVGAALAVLGIVVFALAQQWTPVVDGLVAVGGIVLGALVGLGAGWFPARRASSIEPVSALRGGN</sequence>
<evidence type="ECO:0000313" key="11">
    <source>
        <dbReference type="Proteomes" id="UP000037737"/>
    </source>
</evidence>
<dbReference type="PANTHER" id="PTHR30572:SF4">
    <property type="entry name" value="ABC TRANSPORTER PERMEASE YTRF"/>
    <property type="match status" value="1"/>
</dbReference>
<evidence type="ECO:0000256" key="7">
    <source>
        <dbReference type="SAM" id="Phobius"/>
    </source>
</evidence>
<gene>
    <name evidence="10" type="ORF">XI38_06725</name>
</gene>
<feature type="transmembrane region" description="Helical" evidence="7">
    <location>
        <begin position="353"/>
        <end position="386"/>
    </location>
</feature>
<dbReference type="AlphaFoldDB" id="A0A0N0RRI0"/>
<dbReference type="InterPro" id="IPR003838">
    <property type="entry name" value="ABC3_permease_C"/>
</dbReference>
<evidence type="ECO:0000256" key="5">
    <source>
        <dbReference type="ARBA" id="ARBA00023136"/>
    </source>
</evidence>
<feature type="domain" description="ABC3 transporter permease C-terminal" evidence="8">
    <location>
        <begin position="312"/>
        <end position="425"/>
    </location>
</feature>
<keyword evidence="4 7" id="KW-1133">Transmembrane helix</keyword>
<evidence type="ECO:0000256" key="4">
    <source>
        <dbReference type="ARBA" id="ARBA00022989"/>
    </source>
</evidence>
<keyword evidence="2" id="KW-1003">Cell membrane</keyword>
<proteinExistence type="inferred from homology"/>
<feature type="transmembrane region" description="Helical" evidence="7">
    <location>
        <begin position="51"/>
        <end position="71"/>
    </location>
</feature>
<evidence type="ECO:0000256" key="2">
    <source>
        <dbReference type="ARBA" id="ARBA00022475"/>
    </source>
</evidence>
<protein>
    <submittedName>
        <fullName evidence="10">ABC transporter</fullName>
    </submittedName>
</protein>
<feature type="transmembrane region" description="Helical" evidence="7">
    <location>
        <begin position="392"/>
        <end position="415"/>
    </location>
</feature>
<keyword evidence="11" id="KW-1185">Reference proteome</keyword>
<evidence type="ECO:0000259" key="9">
    <source>
        <dbReference type="Pfam" id="PF12704"/>
    </source>
</evidence>
<dbReference type="InterPro" id="IPR050250">
    <property type="entry name" value="Macrolide_Exporter_MacB"/>
</dbReference>
<feature type="transmembrane region" description="Helical" evidence="7">
    <location>
        <begin position="308"/>
        <end position="333"/>
    </location>
</feature>
<dbReference type="GO" id="GO:0005886">
    <property type="term" value="C:plasma membrane"/>
    <property type="evidence" value="ECO:0007669"/>
    <property type="project" value="UniProtKB-SubCell"/>
</dbReference>
<evidence type="ECO:0000259" key="8">
    <source>
        <dbReference type="Pfam" id="PF02687"/>
    </source>
</evidence>
<reference evidence="10" key="1">
    <citation type="submission" date="2015-04" db="EMBL/GenBank/DDBJ databases">
        <title>Complete genome sequence of Microbacterium chocolatum SIT 101, a bacterium enantioselectively hydrolyzing mesomeric diesters.</title>
        <authorList>
            <person name="Li X."/>
            <person name="Xu Y."/>
        </authorList>
    </citation>
    <scope>NUCLEOTIDE SEQUENCE [LARGE SCALE GENOMIC DNA]</scope>
    <source>
        <strain evidence="10">SIT 101</strain>
    </source>
</reference>
<dbReference type="Pfam" id="PF12704">
    <property type="entry name" value="MacB_PCD"/>
    <property type="match status" value="1"/>
</dbReference>
<evidence type="ECO:0000256" key="3">
    <source>
        <dbReference type="ARBA" id="ARBA00022692"/>
    </source>
</evidence>
<dbReference type="InterPro" id="IPR025857">
    <property type="entry name" value="MacB_PCD"/>
</dbReference>
<feature type="domain" description="MacB-like periplasmic core" evidence="9">
    <location>
        <begin position="52"/>
        <end position="250"/>
    </location>
</feature>
<comment type="subcellular location">
    <subcellularLocation>
        <location evidence="1">Cell membrane</location>
        <topology evidence="1">Multi-pass membrane protein</topology>
    </subcellularLocation>
</comment>
<comment type="similarity">
    <text evidence="6">Belongs to the ABC-4 integral membrane protein family.</text>
</comment>
<dbReference type="PANTHER" id="PTHR30572">
    <property type="entry name" value="MEMBRANE COMPONENT OF TRANSPORTER-RELATED"/>
    <property type="match status" value="1"/>
</dbReference>
<dbReference type="PATRIC" id="fig|84292.3.peg.1372"/>
<evidence type="ECO:0000313" key="10">
    <source>
        <dbReference type="EMBL" id="KOS10972.1"/>
    </source>
</evidence>
<name>A0A0N0RRI0_9MICO</name>
<keyword evidence="3 7" id="KW-0812">Transmembrane</keyword>
<dbReference type="Pfam" id="PF02687">
    <property type="entry name" value="FtsX"/>
    <property type="match status" value="1"/>
</dbReference>
<dbReference type="Proteomes" id="UP000037737">
    <property type="component" value="Unassembled WGS sequence"/>
</dbReference>
<dbReference type="KEGG" id="mcw:A8L33_08435"/>